<evidence type="ECO:0000313" key="1">
    <source>
        <dbReference type="EMBL" id="ELA46463.1"/>
    </source>
</evidence>
<reference evidence="2" key="1">
    <citation type="submission" date="2011-03" db="EMBL/GenBank/DDBJ databases">
        <title>The genome sequence of Vavraia culicis strain floridensis.</title>
        <authorList>
            <consortium name="The Broad Institute Genome Sequencing Platform"/>
            <person name="Cuomo C."/>
            <person name="Becnel J."/>
            <person name="Sanscrainte N."/>
            <person name="Young S.K."/>
            <person name="Zeng Q."/>
            <person name="Gargeya S."/>
            <person name="Fitzgerald M."/>
            <person name="Haas B."/>
            <person name="Abouelleil A."/>
            <person name="Alvarado L."/>
            <person name="Arachchi H.M."/>
            <person name="Berlin A."/>
            <person name="Chapman S.B."/>
            <person name="Gearin G."/>
            <person name="Goldberg J."/>
            <person name="Griggs A."/>
            <person name="Gujja S."/>
            <person name="Hansen M."/>
            <person name="Heiman D."/>
            <person name="Howarth C."/>
            <person name="Larimer J."/>
            <person name="Lui A."/>
            <person name="MacDonald P.J.P."/>
            <person name="McCowen C."/>
            <person name="Montmayeur A."/>
            <person name="Murphy C."/>
            <person name="Neiman D."/>
            <person name="Pearson M."/>
            <person name="Priest M."/>
            <person name="Roberts A."/>
            <person name="Saif S."/>
            <person name="Shea T."/>
            <person name="Sisk P."/>
            <person name="Stolte C."/>
            <person name="Sykes S."/>
            <person name="Wortman J."/>
            <person name="Nusbaum C."/>
            <person name="Birren B."/>
        </authorList>
    </citation>
    <scope>NUCLEOTIDE SEQUENCE [LARGE SCALE GENOMIC DNA]</scope>
    <source>
        <strain evidence="2">floridensis</strain>
    </source>
</reference>
<dbReference type="AlphaFoldDB" id="L2GT58"/>
<protein>
    <submittedName>
        <fullName evidence="1">Uncharacterized protein</fullName>
    </submittedName>
</protein>
<dbReference type="EMBL" id="GL877444">
    <property type="protein sequence ID" value="ELA46463.1"/>
    <property type="molecule type" value="Genomic_DNA"/>
</dbReference>
<dbReference type="RefSeq" id="XP_008075071.1">
    <property type="nucleotide sequence ID" value="XM_008076880.1"/>
</dbReference>
<dbReference type="InParanoid" id="L2GT58"/>
<dbReference type="VEuPathDB" id="MicrosporidiaDB:VCUG_02058"/>
<dbReference type="Proteomes" id="UP000011081">
    <property type="component" value="Unassembled WGS sequence"/>
</dbReference>
<name>L2GT58_VAVCU</name>
<evidence type="ECO:0000313" key="2">
    <source>
        <dbReference type="Proteomes" id="UP000011081"/>
    </source>
</evidence>
<dbReference type="GeneID" id="19879926"/>
<accession>L2GT58</accession>
<proteinExistence type="predicted"/>
<sequence>MYKCILCFITGFLAKKCKILVFDDHHALYNEDERYFITKCGYSETQRCNQFICTLHSIFSGRMVEYGQKDNLCEKVCKMYEKSGSNACAAEQGGDSGQKEFKELGDVFVEIPTDFTFHGMSYPQMRGVVVLCEYGMGRIVVN</sequence>
<keyword evidence="2" id="KW-1185">Reference proteome</keyword>
<organism evidence="1 2">
    <name type="scientific">Vavraia culicis (isolate floridensis)</name>
    <name type="common">Microsporidian parasite</name>
    <dbReference type="NCBI Taxonomy" id="948595"/>
    <lineage>
        <taxon>Eukaryota</taxon>
        <taxon>Fungi</taxon>
        <taxon>Fungi incertae sedis</taxon>
        <taxon>Microsporidia</taxon>
        <taxon>Pleistophoridae</taxon>
        <taxon>Vavraia</taxon>
    </lineage>
</organism>
<dbReference type="HOGENOM" id="CLU_1817261_0_0_1"/>
<gene>
    <name evidence="1" type="ORF">VCUG_02058</name>
</gene>